<feature type="transmembrane region" description="Helical" evidence="6">
    <location>
        <begin position="280"/>
        <end position="297"/>
    </location>
</feature>
<feature type="transmembrane region" description="Helical" evidence="6">
    <location>
        <begin position="187"/>
        <end position="211"/>
    </location>
</feature>
<evidence type="ECO:0000256" key="1">
    <source>
        <dbReference type="ARBA" id="ARBA00004141"/>
    </source>
</evidence>
<reference evidence="8 9" key="1">
    <citation type="submission" date="2024-03" db="EMBL/GenBank/DDBJ databases">
        <authorList>
            <person name="Jo J.-H."/>
        </authorList>
    </citation>
    <scope>NUCLEOTIDE SEQUENCE [LARGE SCALE GENOMIC DNA]</scope>
    <source>
        <strain evidence="8 9">AS3R-12</strain>
    </source>
</reference>
<feature type="transmembrane region" description="Helical" evidence="6">
    <location>
        <begin position="110"/>
        <end position="127"/>
    </location>
</feature>
<comment type="subcellular location">
    <subcellularLocation>
        <location evidence="1">Membrane</location>
        <topology evidence="1">Multi-pass membrane protein</topology>
    </subcellularLocation>
</comment>
<evidence type="ECO:0000256" key="2">
    <source>
        <dbReference type="ARBA" id="ARBA00009853"/>
    </source>
</evidence>
<dbReference type="Pfam" id="PF00892">
    <property type="entry name" value="EamA"/>
    <property type="match status" value="2"/>
</dbReference>
<feature type="transmembrane region" description="Helical" evidence="6">
    <location>
        <begin position="42"/>
        <end position="66"/>
    </location>
</feature>
<feature type="transmembrane region" description="Helical" evidence="6">
    <location>
        <begin position="223"/>
        <end position="244"/>
    </location>
</feature>
<evidence type="ECO:0000256" key="3">
    <source>
        <dbReference type="ARBA" id="ARBA00022692"/>
    </source>
</evidence>
<keyword evidence="3 6" id="KW-0812">Transmembrane</keyword>
<feature type="transmembrane region" description="Helical" evidence="6">
    <location>
        <begin position="251"/>
        <end position="274"/>
    </location>
</feature>
<dbReference type="EMBL" id="JBBHJY010000001">
    <property type="protein sequence ID" value="MEJ6008561.1"/>
    <property type="molecule type" value="Genomic_DNA"/>
</dbReference>
<evidence type="ECO:0000313" key="8">
    <source>
        <dbReference type="EMBL" id="MEJ6008561.1"/>
    </source>
</evidence>
<evidence type="ECO:0000256" key="5">
    <source>
        <dbReference type="ARBA" id="ARBA00023136"/>
    </source>
</evidence>
<proteinExistence type="inferred from homology"/>
<accession>A0ABU8S3V8</accession>
<name>A0ABU8S3V8_9SPHN</name>
<evidence type="ECO:0000256" key="6">
    <source>
        <dbReference type="SAM" id="Phobius"/>
    </source>
</evidence>
<feature type="transmembrane region" description="Helical" evidence="6">
    <location>
        <begin position="17"/>
        <end position="36"/>
    </location>
</feature>
<dbReference type="RefSeq" id="WP_339964133.1">
    <property type="nucleotide sequence ID" value="NZ_JBBHJY010000001.1"/>
</dbReference>
<dbReference type="PANTHER" id="PTHR22911:SF6">
    <property type="entry name" value="SOLUTE CARRIER FAMILY 35 MEMBER G1"/>
    <property type="match status" value="1"/>
</dbReference>
<keyword evidence="9" id="KW-1185">Reference proteome</keyword>
<evidence type="ECO:0000256" key="4">
    <source>
        <dbReference type="ARBA" id="ARBA00022989"/>
    </source>
</evidence>
<comment type="similarity">
    <text evidence="2">Belongs to the drug/metabolite transporter (DMT) superfamily. 10 TMS drug/metabolite exporter (DME) (TC 2.A.7.3) family.</text>
</comment>
<comment type="caution">
    <text evidence="8">The sequence shown here is derived from an EMBL/GenBank/DDBJ whole genome shotgun (WGS) entry which is preliminary data.</text>
</comment>
<keyword evidence="4 6" id="KW-1133">Transmembrane helix</keyword>
<feature type="transmembrane region" description="Helical" evidence="6">
    <location>
        <begin position="134"/>
        <end position="150"/>
    </location>
</feature>
<gene>
    <name evidence="8" type="ORF">WG900_01360</name>
</gene>
<dbReference type="SUPFAM" id="SSF103481">
    <property type="entry name" value="Multidrug resistance efflux transporter EmrE"/>
    <property type="match status" value="2"/>
</dbReference>
<feature type="domain" description="EamA" evidence="7">
    <location>
        <begin position="17"/>
        <end position="149"/>
    </location>
</feature>
<evidence type="ECO:0000259" key="7">
    <source>
        <dbReference type="Pfam" id="PF00892"/>
    </source>
</evidence>
<keyword evidence="5 6" id="KW-0472">Membrane</keyword>
<dbReference type="PANTHER" id="PTHR22911">
    <property type="entry name" value="ACYL-MALONYL CONDENSING ENZYME-RELATED"/>
    <property type="match status" value="1"/>
</dbReference>
<dbReference type="InterPro" id="IPR000620">
    <property type="entry name" value="EamA_dom"/>
</dbReference>
<organism evidence="8 9">
    <name type="scientific">Novosphingobium aquae</name>
    <dbReference type="NCBI Taxonomy" id="3133435"/>
    <lineage>
        <taxon>Bacteria</taxon>
        <taxon>Pseudomonadati</taxon>
        <taxon>Pseudomonadota</taxon>
        <taxon>Alphaproteobacteria</taxon>
        <taxon>Sphingomonadales</taxon>
        <taxon>Sphingomonadaceae</taxon>
        <taxon>Novosphingobium</taxon>
    </lineage>
</organism>
<dbReference type="Proteomes" id="UP001379235">
    <property type="component" value="Unassembled WGS sequence"/>
</dbReference>
<sequence>MPPISVHHPERIAPERIGLAWALIGFAALSIGDAVIKSINGAWAPTAIAAMRYVLGAAGLGVLLALREGRAGFSMPSPALQLLRGFGVSIATVGFFAAVTYMPLAEATSITFTSPMITALLSSLFLGEPARRETVLASIVAFAGTLIVLRPNLAELGLAALLPLMSAVGMSLLMIGNRATAGKASPLASQFFVASIAAPLLVAATVIGNFSGVPRLALGMPDWTIIARCALVACSASFAHWAIFKGTAKSGAAAVAPMTYVQLLVATVLGVVFFGDWPDGPTLLGSALIVAAGLWLWRAGSRR</sequence>
<feature type="transmembrane region" description="Helical" evidence="6">
    <location>
        <begin position="156"/>
        <end position="175"/>
    </location>
</feature>
<dbReference type="InterPro" id="IPR037185">
    <property type="entry name" value="EmrE-like"/>
</dbReference>
<protein>
    <submittedName>
        <fullName evidence="8">DMT family transporter</fullName>
    </submittedName>
</protein>
<evidence type="ECO:0000313" key="9">
    <source>
        <dbReference type="Proteomes" id="UP001379235"/>
    </source>
</evidence>
<feature type="domain" description="EamA" evidence="7">
    <location>
        <begin position="159"/>
        <end position="293"/>
    </location>
</feature>
<feature type="transmembrane region" description="Helical" evidence="6">
    <location>
        <begin position="86"/>
        <end position="104"/>
    </location>
</feature>